<organism evidence="2 3">
    <name type="scientific">candidate division MSBL1 archaeon SCGC-AAA261G05</name>
    <dbReference type="NCBI Taxonomy" id="1698276"/>
    <lineage>
        <taxon>Archaea</taxon>
        <taxon>Methanobacteriati</taxon>
        <taxon>Methanobacteriota</taxon>
        <taxon>candidate division MSBL1</taxon>
    </lineage>
</organism>
<accession>A0A133VAX0</accession>
<dbReference type="Pfam" id="PF01609">
    <property type="entry name" value="DDE_Tnp_1"/>
    <property type="match status" value="1"/>
</dbReference>
<feature type="domain" description="Transposase IS4-like" evidence="1">
    <location>
        <begin position="28"/>
        <end position="150"/>
    </location>
</feature>
<dbReference type="GO" id="GO:0003677">
    <property type="term" value="F:DNA binding"/>
    <property type="evidence" value="ECO:0007669"/>
    <property type="project" value="InterPro"/>
</dbReference>
<evidence type="ECO:0000259" key="1">
    <source>
        <dbReference type="Pfam" id="PF01609"/>
    </source>
</evidence>
<keyword evidence="3" id="KW-1185">Reference proteome</keyword>
<dbReference type="GO" id="GO:0004803">
    <property type="term" value="F:transposase activity"/>
    <property type="evidence" value="ECO:0007669"/>
    <property type="project" value="InterPro"/>
</dbReference>
<evidence type="ECO:0000313" key="2">
    <source>
        <dbReference type="EMBL" id="KXB03580.1"/>
    </source>
</evidence>
<dbReference type="SUPFAM" id="SSF53098">
    <property type="entry name" value="Ribonuclease H-like"/>
    <property type="match status" value="1"/>
</dbReference>
<dbReference type="Proteomes" id="UP000070405">
    <property type="component" value="Unassembled WGS sequence"/>
</dbReference>
<protein>
    <recommendedName>
        <fullName evidence="1">Transposase IS4-like domain-containing protein</fullName>
    </recommendedName>
</protein>
<dbReference type="InterPro" id="IPR002559">
    <property type="entry name" value="Transposase_11"/>
</dbReference>
<name>A0A133VAX0_9EURY</name>
<reference evidence="2 3" key="1">
    <citation type="journal article" date="2016" name="Sci. Rep.">
        <title>Metabolic traits of an uncultured archaeal lineage -MSBL1- from brine pools of the Red Sea.</title>
        <authorList>
            <person name="Mwirichia R."/>
            <person name="Alam I."/>
            <person name="Rashid M."/>
            <person name="Vinu M."/>
            <person name="Ba-Alawi W."/>
            <person name="Anthony Kamau A."/>
            <person name="Kamanda Ngugi D."/>
            <person name="Goker M."/>
            <person name="Klenk H.P."/>
            <person name="Bajic V."/>
            <person name="Stingl U."/>
        </authorList>
    </citation>
    <scope>NUCLEOTIDE SEQUENCE [LARGE SCALE GENOMIC DNA]</scope>
    <source>
        <strain evidence="2">SCGC-AAA261G05</strain>
    </source>
</reference>
<dbReference type="AlphaFoldDB" id="A0A133VAX0"/>
<proteinExistence type="predicted"/>
<dbReference type="InterPro" id="IPR012337">
    <property type="entry name" value="RNaseH-like_sf"/>
</dbReference>
<comment type="caution">
    <text evidence="2">The sequence shown here is derived from an EMBL/GenBank/DDBJ whole genome shotgun (WGS) entry which is preliminary data.</text>
</comment>
<sequence>MSVNEKGKTFTLRVRQVGPLESKISVLREMLDYAEKFFEPKVVLLDRGFFSVPVIRELKSRNRRFIMAAKRTSPIKKLIKEFERKKAPAEMGYIVRGEKGEEEVKLVFTERETEEGKEVHPFVTNLNVGPEEVSELYVCRWRIETNSREFRKFLPFTTVLA</sequence>
<dbReference type="EMBL" id="LHYA01000020">
    <property type="protein sequence ID" value="KXB03580.1"/>
    <property type="molecule type" value="Genomic_DNA"/>
</dbReference>
<gene>
    <name evidence="2" type="ORF">AKJ47_02010</name>
</gene>
<dbReference type="GO" id="GO:0006313">
    <property type="term" value="P:DNA transposition"/>
    <property type="evidence" value="ECO:0007669"/>
    <property type="project" value="InterPro"/>
</dbReference>
<evidence type="ECO:0000313" key="3">
    <source>
        <dbReference type="Proteomes" id="UP000070405"/>
    </source>
</evidence>